<name>A0A6J4THP3_9SPHN</name>
<proteinExistence type="predicted"/>
<protein>
    <submittedName>
        <fullName evidence="1">Uncharacterized protein</fullName>
    </submittedName>
</protein>
<dbReference type="EMBL" id="CADCVZ010000062">
    <property type="protein sequence ID" value="CAA9523711.1"/>
    <property type="molecule type" value="Genomic_DNA"/>
</dbReference>
<gene>
    <name evidence="1" type="ORF">AVDCRST_MAG09-2220</name>
</gene>
<dbReference type="AlphaFoldDB" id="A0A6J4THP3"/>
<reference evidence="1" key="1">
    <citation type="submission" date="2020-02" db="EMBL/GenBank/DDBJ databases">
        <authorList>
            <person name="Meier V. D."/>
        </authorList>
    </citation>
    <scope>NUCLEOTIDE SEQUENCE</scope>
    <source>
        <strain evidence="1">AVDCRST_MAG09</strain>
    </source>
</reference>
<evidence type="ECO:0000313" key="1">
    <source>
        <dbReference type="EMBL" id="CAA9523711.1"/>
    </source>
</evidence>
<accession>A0A6J4THP3</accession>
<sequence>MYLLKDVEKYLHANHISPARFGREAMKDPRFVFDLRAGREPRAKTVRRVRAYLEQPK</sequence>
<organism evidence="1">
    <name type="scientific">uncultured Sphingomonas sp</name>
    <dbReference type="NCBI Taxonomy" id="158754"/>
    <lineage>
        <taxon>Bacteria</taxon>
        <taxon>Pseudomonadati</taxon>
        <taxon>Pseudomonadota</taxon>
        <taxon>Alphaproteobacteria</taxon>
        <taxon>Sphingomonadales</taxon>
        <taxon>Sphingomonadaceae</taxon>
        <taxon>Sphingomonas</taxon>
        <taxon>environmental samples</taxon>
    </lineage>
</organism>